<dbReference type="AlphaFoldDB" id="A0A1I4F8X0"/>
<keyword evidence="1" id="KW-0812">Transmembrane</keyword>
<sequence length="235" mass="26109">MTITESELREILDRESDDGLHGGVTVADVDRRVRRIRRRRLRALGGTVAAGLAAALAFTLPEGGAAPAPDDLWTGVMAQPSPRYGARTITDTILAKKFSAMGERVAFVLPERRREWMLWVQVRCPRQAEVLYWEEGVYQNAQLCNELPKEGNQSEFFTSLTVENDIKRLEVAVVPPGSIRKLGRPLINDKDARQVVRDAGKSRADMSILAMTSRIESCDSGPGCRFADENRFPPG</sequence>
<dbReference type="PROSITE" id="PS51318">
    <property type="entry name" value="TAT"/>
    <property type="match status" value="1"/>
</dbReference>
<protein>
    <submittedName>
        <fullName evidence="2">Uncharacterized protein</fullName>
    </submittedName>
</protein>
<evidence type="ECO:0000313" key="2">
    <source>
        <dbReference type="EMBL" id="SFL14432.1"/>
    </source>
</evidence>
<dbReference type="EMBL" id="FOQY01000059">
    <property type="protein sequence ID" value="SFL14432.1"/>
    <property type="molecule type" value="Genomic_DNA"/>
</dbReference>
<proteinExistence type="predicted"/>
<dbReference type="RefSeq" id="WP_093892163.1">
    <property type="nucleotide sequence ID" value="NZ_FOQY01000059.1"/>
</dbReference>
<name>A0A1I4F8X0_9ACTN</name>
<feature type="transmembrane region" description="Helical" evidence="1">
    <location>
        <begin position="41"/>
        <end position="60"/>
    </location>
</feature>
<dbReference type="Proteomes" id="UP000199111">
    <property type="component" value="Unassembled WGS sequence"/>
</dbReference>
<evidence type="ECO:0000313" key="3">
    <source>
        <dbReference type="Proteomes" id="UP000199111"/>
    </source>
</evidence>
<dbReference type="GeneID" id="96303676"/>
<accession>A0A1I4F8X0</accession>
<keyword evidence="3" id="KW-1185">Reference proteome</keyword>
<keyword evidence="1" id="KW-1133">Transmembrane helix</keyword>
<keyword evidence="1" id="KW-0472">Membrane</keyword>
<organism evidence="2 3">
    <name type="scientific">Streptosporangium canum</name>
    <dbReference type="NCBI Taxonomy" id="324952"/>
    <lineage>
        <taxon>Bacteria</taxon>
        <taxon>Bacillati</taxon>
        <taxon>Actinomycetota</taxon>
        <taxon>Actinomycetes</taxon>
        <taxon>Streptosporangiales</taxon>
        <taxon>Streptosporangiaceae</taxon>
        <taxon>Streptosporangium</taxon>
    </lineage>
</organism>
<reference evidence="3" key="1">
    <citation type="submission" date="2016-10" db="EMBL/GenBank/DDBJ databases">
        <authorList>
            <person name="Varghese N."/>
            <person name="Submissions S."/>
        </authorList>
    </citation>
    <scope>NUCLEOTIDE SEQUENCE [LARGE SCALE GENOMIC DNA]</scope>
    <source>
        <strain evidence="3">CGMCC 4.2126</strain>
    </source>
</reference>
<evidence type="ECO:0000256" key="1">
    <source>
        <dbReference type="SAM" id="Phobius"/>
    </source>
</evidence>
<gene>
    <name evidence="2" type="ORF">SAMN05216275_15920</name>
</gene>
<dbReference type="InterPro" id="IPR006311">
    <property type="entry name" value="TAT_signal"/>
</dbReference>